<keyword evidence="1" id="KW-0645">Protease</keyword>
<dbReference type="Pfam" id="PF13976">
    <property type="entry name" value="gag_pre-integrs"/>
    <property type="match status" value="1"/>
</dbReference>
<evidence type="ECO:0000256" key="4">
    <source>
        <dbReference type="ARBA" id="ARBA00022801"/>
    </source>
</evidence>
<keyword evidence="3" id="KW-0064">Aspartyl protease</keyword>
<dbReference type="GO" id="GO:0006508">
    <property type="term" value="P:proteolysis"/>
    <property type="evidence" value="ECO:0007669"/>
    <property type="project" value="UniProtKB-KW"/>
</dbReference>
<evidence type="ECO:0000313" key="9">
    <source>
        <dbReference type="Proteomes" id="UP001341281"/>
    </source>
</evidence>
<dbReference type="GO" id="GO:0004190">
    <property type="term" value="F:aspartic-type endopeptidase activity"/>
    <property type="evidence" value="ECO:0007669"/>
    <property type="project" value="UniProtKB-KW"/>
</dbReference>
<dbReference type="SUPFAM" id="SSF53098">
    <property type="entry name" value="Ribonuclease H-like"/>
    <property type="match status" value="1"/>
</dbReference>
<evidence type="ECO:0000313" key="8">
    <source>
        <dbReference type="EMBL" id="WVZ96452.1"/>
    </source>
</evidence>
<dbReference type="InterPro" id="IPR039537">
    <property type="entry name" value="Retrotran_Ty1/copia-like"/>
</dbReference>
<dbReference type="InterPro" id="IPR001584">
    <property type="entry name" value="Integrase_cat-core"/>
</dbReference>
<sequence length="1182" mass="134754">MEMLLVDQEDLLILEKERNLELQGTLTKENEKVEALTRELSLAKAAMEEKDVELAKAKSSMDDLKMPKMYFNKTFQVAILEEKIRKFELTKKKGKLPKNDEPRKKQPMFEPTKKKGIGFNYHTVNPHEHGLEGTQETKKQEKSTSEAKAVLFYLCDYMVVWEHGEMVVKYVGAYKKKQLMKRSVYSYGGSSWVLDSGCTNHMTGERDMFTSLQITDESKKIGEVIGIGNISIFNDQSISNVLLVDSLSYNLLSVSQLYEKDFNCLFTDEGVQILRREDSSIAFTGRLKGKLYLVDFTTIRVTPETCLVAKSDKGWLWHRLLAHVGMRNLVELQKDEHILGLTNVSFEKNKICSACQAGKQVGVPHPAKNIVTTSRPLELLYMDLFSPVAYISIGGNKYGLVIVDDYSRFTWVFFLSDKGETQEVLKKFMTRAQNEYEVKIKKVRSDNGKKFKKTGVEEYLDEEGIKHEFSVPYTPQQNGVVERKNRTLIEAARTMLDEYKTPDNFWAEAVNTACHAINRLYLHKIYKKTSYKLLTGNKPKVHYFWIFGCKCFILNKKTKSSKFGPKVDEGFPLGYASNAHGYRVFNKNSGLVEIAVDVTFDENNGSQGHLDENVAGNEEPPCAAIKKLAIREVKPQEKKDEQVDQAQVMMPNVLPCLEQGGAARPSEEAPQVGDQTPMSGDFAPPRDAPQEQDYNSNDDSPTAQQEEHGEQEQENEDQAQPLRVEQALEDLDWVMAMQDELNNFTWNEVWSLVERPNQNVIETKWVFQNKQDEHGVVTRNKTRLVAQGFTQVEGLDFRETYAPLLPPTTTSNCTKMDVKSAFLNGPIQELVYVEQPPGFEDPKKPNYVYKLHKALYGLKQAPRAWYECLKEFLLKNGFEIGKADSTLFTCKFDNDLFVCQIYVDDIIFGSTNKVFCDEFSRIMTKRFEMSMMGELNFFLGFQIKQLKEGTLLCQTKYTQDMLKKFGMENTKPINTPMASNGHLDLYDESKKSKDVDQKLYSVCMCARFQANPKECHLVAVKKILRYLVHTPNLGLWYPKGSTFDLLGYSDSDYAGCKVDRKSTTGTCQFLGRFLVSWSSKKQTSVALSTAEAKYVAAGACCAQLLWIRQTLKDFGCEFSKIPLLCDNESAVKLANNPVQHARTKHIDIRHHLLRDHEAKVTTRNQLKFVGHIPTNLGPNPRI</sequence>
<keyword evidence="5" id="KW-0175">Coiled coil</keyword>
<accession>A0AAQ3UUL0</accession>
<evidence type="ECO:0000256" key="1">
    <source>
        <dbReference type="ARBA" id="ARBA00022670"/>
    </source>
</evidence>
<keyword evidence="4" id="KW-0378">Hydrolase</keyword>
<dbReference type="Proteomes" id="UP001341281">
    <property type="component" value="Chromosome 10"/>
</dbReference>
<dbReference type="InterPro" id="IPR043502">
    <property type="entry name" value="DNA/RNA_pol_sf"/>
</dbReference>
<dbReference type="InterPro" id="IPR054722">
    <property type="entry name" value="PolX-like_BBD"/>
</dbReference>
<dbReference type="GO" id="GO:0015074">
    <property type="term" value="P:DNA integration"/>
    <property type="evidence" value="ECO:0007669"/>
    <property type="project" value="InterPro"/>
</dbReference>
<dbReference type="SUPFAM" id="SSF56672">
    <property type="entry name" value="DNA/RNA polymerases"/>
    <property type="match status" value="1"/>
</dbReference>
<feature type="coiled-coil region" evidence="5">
    <location>
        <begin position="19"/>
        <end position="53"/>
    </location>
</feature>
<evidence type="ECO:0000256" key="3">
    <source>
        <dbReference type="ARBA" id="ARBA00022750"/>
    </source>
</evidence>
<dbReference type="PROSITE" id="PS50994">
    <property type="entry name" value="INTEGRASE"/>
    <property type="match status" value="1"/>
</dbReference>
<name>A0AAQ3UUL0_PASNO</name>
<dbReference type="Pfam" id="PF07727">
    <property type="entry name" value="RVT_2"/>
    <property type="match status" value="1"/>
</dbReference>
<reference evidence="8 9" key="1">
    <citation type="submission" date="2024-02" db="EMBL/GenBank/DDBJ databases">
        <title>High-quality chromosome-scale genome assembly of Pensacola bahiagrass (Paspalum notatum Flugge var. saurae).</title>
        <authorList>
            <person name="Vega J.M."/>
            <person name="Podio M."/>
            <person name="Orjuela J."/>
            <person name="Siena L.A."/>
            <person name="Pessino S.C."/>
            <person name="Combes M.C."/>
            <person name="Mariac C."/>
            <person name="Albertini E."/>
            <person name="Pupilli F."/>
            <person name="Ortiz J.P.A."/>
            <person name="Leblanc O."/>
        </authorList>
    </citation>
    <scope>NUCLEOTIDE SEQUENCE [LARGE SCALE GENOMIC DNA]</scope>
    <source>
        <strain evidence="8">R1</strain>
        <tissue evidence="8">Leaf</tissue>
    </source>
</reference>
<dbReference type="Gene3D" id="3.30.420.10">
    <property type="entry name" value="Ribonuclease H-like superfamily/Ribonuclease H"/>
    <property type="match status" value="1"/>
</dbReference>
<dbReference type="InterPro" id="IPR036397">
    <property type="entry name" value="RNaseH_sf"/>
</dbReference>
<dbReference type="Pfam" id="PF22936">
    <property type="entry name" value="Pol_BBD"/>
    <property type="match status" value="1"/>
</dbReference>
<dbReference type="AlphaFoldDB" id="A0AAQ3UUL0"/>
<keyword evidence="2" id="KW-0479">Metal-binding</keyword>
<dbReference type="GO" id="GO:0046872">
    <property type="term" value="F:metal ion binding"/>
    <property type="evidence" value="ECO:0007669"/>
    <property type="project" value="UniProtKB-KW"/>
</dbReference>
<evidence type="ECO:0000256" key="2">
    <source>
        <dbReference type="ARBA" id="ARBA00022723"/>
    </source>
</evidence>
<feature type="region of interest" description="Disordered" evidence="6">
    <location>
        <begin position="658"/>
        <end position="720"/>
    </location>
</feature>
<evidence type="ECO:0000259" key="7">
    <source>
        <dbReference type="PROSITE" id="PS50994"/>
    </source>
</evidence>
<gene>
    <name evidence="8" type="ORF">U9M48_042090</name>
</gene>
<dbReference type="PANTHER" id="PTHR42648">
    <property type="entry name" value="TRANSPOSASE, PUTATIVE-RELATED"/>
    <property type="match status" value="1"/>
</dbReference>
<feature type="compositionally biased region" description="Polar residues" evidence="6">
    <location>
        <begin position="692"/>
        <end position="703"/>
    </location>
</feature>
<protein>
    <recommendedName>
        <fullName evidence="7">Integrase catalytic domain-containing protein</fullName>
    </recommendedName>
</protein>
<proteinExistence type="predicted"/>
<keyword evidence="9" id="KW-1185">Reference proteome</keyword>
<organism evidence="8 9">
    <name type="scientific">Paspalum notatum var. saurae</name>
    <dbReference type="NCBI Taxonomy" id="547442"/>
    <lineage>
        <taxon>Eukaryota</taxon>
        <taxon>Viridiplantae</taxon>
        <taxon>Streptophyta</taxon>
        <taxon>Embryophyta</taxon>
        <taxon>Tracheophyta</taxon>
        <taxon>Spermatophyta</taxon>
        <taxon>Magnoliopsida</taxon>
        <taxon>Liliopsida</taxon>
        <taxon>Poales</taxon>
        <taxon>Poaceae</taxon>
        <taxon>PACMAD clade</taxon>
        <taxon>Panicoideae</taxon>
        <taxon>Andropogonodae</taxon>
        <taxon>Paspaleae</taxon>
        <taxon>Paspalinae</taxon>
        <taxon>Paspalum</taxon>
    </lineage>
</organism>
<dbReference type="CDD" id="cd09272">
    <property type="entry name" value="RNase_HI_RT_Ty1"/>
    <property type="match status" value="1"/>
</dbReference>
<dbReference type="InterPro" id="IPR013103">
    <property type="entry name" value="RVT_2"/>
</dbReference>
<dbReference type="InterPro" id="IPR012337">
    <property type="entry name" value="RNaseH-like_sf"/>
</dbReference>
<evidence type="ECO:0000256" key="5">
    <source>
        <dbReference type="SAM" id="Coils"/>
    </source>
</evidence>
<dbReference type="InterPro" id="IPR057670">
    <property type="entry name" value="SH3_retrovirus"/>
</dbReference>
<dbReference type="GO" id="GO:0003676">
    <property type="term" value="F:nucleic acid binding"/>
    <property type="evidence" value="ECO:0007669"/>
    <property type="project" value="InterPro"/>
</dbReference>
<dbReference type="InterPro" id="IPR025724">
    <property type="entry name" value="GAG-pre-integrase_dom"/>
</dbReference>
<dbReference type="Pfam" id="PF00665">
    <property type="entry name" value="rve"/>
    <property type="match status" value="1"/>
</dbReference>
<dbReference type="EMBL" id="CP144754">
    <property type="protein sequence ID" value="WVZ96452.1"/>
    <property type="molecule type" value="Genomic_DNA"/>
</dbReference>
<dbReference type="Pfam" id="PF25597">
    <property type="entry name" value="SH3_retrovirus"/>
    <property type="match status" value="1"/>
</dbReference>
<evidence type="ECO:0000256" key="6">
    <source>
        <dbReference type="SAM" id="MobiDB-lite"/>
    </source>
</evidence>
<dbReference type="PANTHER" id="PTHR42648:SF21">
    <property type="entry name" value="CYSTEINE-RICH RLK (RECEPTOR-LIKE PROTEIN KINASE) 8"/>
    <property type="match status" value="1"/>
</dbReference>
<feature type="domain" description="Integrase catalytic" evidence="7">
    <location>
        <begin position="372"/>
        <end position="538"/>
    </location>
</feature>